<reference evidence="2" key="1">
    <citation type="submission" date="2022-11" db="EMBL/GenBank/DDBJ databases">
        <title>Centuries of genome instability and evolution in soft-shell clam transmissible cancer (bioRxiv).</title>
        <authorList>
            <person name="Hart S.F.M."/>
            <person name="Yonemitsu M.A."/>
            <person name="Giersch R.M."/>
            <person name="Beal B.F."/>
            <person name="Arriagada G."/>
            <person name="Davis B.W."/>
            <person name="Ostrander E.A."/>
            <person name="Goff S.P."/>
            <person name="Metzger M.J."/>
        </authorList>
    </citation>
    <scope>NUCLEOTIDE SEQUENCE</scope>
    <source>
        <strain evidence="2">MELC-2E11</strain>
        <tissue evidence="2">Siphon/mantle</tissue>
    </source>
</reference>
<organism evidence="2 3">
    <name type="scientific">Mya arenaria</name>
    <name type="common">Soft-shell clam</name>
    <dbReference type="NCBI Taxonomy" id="6604"/>
    <lineage>
        <taxon>Eukaryota</taxon>
        <taxon>Metazoa</taxon>
        <taxon>Spiralia</taxon>
        <taxon>Lophotrochozoa</taxon>
        <taxon>Mollusca</taxon>
        <taxon>Bivalvia</taxon>
        <taxon>Autobranchia</taxon>
        <taxon>Heteroconchia</taxon>
        <taxon>Euheterodonta</taxon>
        <taxon>Imparidentia</taxon>
        <taxon>Neoheterodontei</taxon>
        <taxon>Myida</taxon>
        <taxon>Myoidea</taxon>
        <taxon>Myidae</taxon>
        <taxon>Mya</taxon>
    </lineage>
</organism>
<proteinExistence type="predicted"/>
<feature type="region of interest" description="Disordered" evidence="1">
    <location>
        <begin position="55"/>
        <end position="112"/>
    </location>
</feature>
<feature type="non-terminal residue" evidence="2">
    <location>
        <position position="1"/>
    </location>
</feature>
<name>A0ABY7EPT4_MYAAR</name>
<keyword evidence="3" id="KW-1185">Reference proteome</keyword>
<dbReference type="EMBL" id="CP111018">
    <property type="protein sequence ID" value="WAR10959.1"/>
    <property type="molecule type" value="Genomic_DNA"/>
</dbReference>
<sequence>MESLDDKTVTSISHLLVKYLCPCSRTSSIYDLHNDLQHAENADSTLGDDQIITSPEVTTFQPRQPRPPGPDTEDLLEPAPDIEIPPPMPVQDQTHMLSLGKTDTDNNIAEKI</sequence>
<evidence type="ECO:0000313" key="2">
    <source>
        <dbReference type="EMBL" id="WAR10959.1"/>
    </source>
</evidence>
<feature type="compositionally biased region" description="Basic and acidic residues" evidence="1">
    <location>
        <begin position="102"/>
        <end position="112"/>
    </location>
</feature>
<gene>
    <name evidence="2" type="ORF">MAR_036035</name>
</gene>
<evidence type="ECO:0000256" key="1">
    <source>
        <dbReference type="SAM" id="MobiDB-lite"/>
    </source>
</evidence>
<dbReference type="Proteomes" id="UP001164746">
    <property type="component" value="Chromosome 7"/>
</dbReference>
<evidence type="ECO:0000313" key="3">
    <source>
        <dbReference type="Proteomes" id="UP001164746"/>
    </source>
</evidence>
<accession>A0ABY7EPT4</accession>
<protein>
    <submittedName>
        <fullName evidence="2">Uncharacterized protein</fullName>
    </submittedName>
</protein>